<feature type="region of interest" description="Disordered" evidence="1">
    <location>
        <begin position="105"/>
        <end position="124"/>
    </location>
</feature>
<accession>A0A835Y024</accession>
<feature type="region of interest" description="Disordered" evidence="1">
    <location>
        <begin position="809"/>
        <end position="877"/>
    </location>
</feature>
<feature type="compositionally biased region" description="Low complexity" evidence="1">
    <location>
        <begin position="890"/>
        <end position="926"/>
    </location>
</feature>
<feature type="region of interest" description="Disordered" evidence="1">
    <location>
        <begin position="692"/>
        <end position="761"/>
    </location>
</feature>
<comment type="caution">
    <text evidence="2">The sequence shown here is derived from an EMBL/GenBank/DDBJ whole genome shotgun (WGS) entry which is preliminary data.</text>
</comment>
<feature type="region of interest" description="Disordered" evidence="1">
    <location>
        <begin position="425"/>
        <end position="512"/>
    </location>
</feature>
<keyword evidence="3" id="KW-1185">Reference proteome</keyword>
<feature type="compositionally biased region" description="Low complexity" evidence="1">
    <location>
        <begin position="432"/>
        <end position="444"/>
    </location>
</feature>
<feature type="region of interest" description="Disordered" evidence="1">
    <location>
        <begin position="157"/>
        <end position="225"/>
    </location>
</feature>
<evidence type="ECO:0000313" key="3">
    <source>
        <dbReference type="Proteomes" id="UP000612055"/>
    </source>
</evidence>
<dbReference type="Proteomes" id="UP000612055">
    <property type="component" value="Unassembled WGS sequence"/>
</dbReference>
<sequence length="1102" mass="109101">MSYLKGPDPLVRLDPRAAGPCHLTHHAASTLPLRGPDGPVVGHATIFVEGHPGEPGGALASGLGLAVDLTLGHRTPAGLETAQSAFFARGPNVRIWVAPTAPASCAPPSPLPASSASAPPASPSWPSALLFSADCSSRAASLRLDLPADAWGCAGRGRARVSPGVVDGAAGDSSSDTGLLAGPRSSHGGEQQDRSVERKEGSREREPPPQEQEQGEQQQQEEVEEVEGQQYGVLFLVVAVELGSEPCSPPSLTAYAGTRPMAGSGPGPDCSFLTLTYFCRPGACAKPAVLPAHRQGSAEPSPALAVAAEPVAAGGSPEADAASEASSYCPDEAHMDCGDEHEPVRQDAGGRARASRQTELVATVAALAQAVASGRWSAVVAVGIAALALAVALRRGLLAAAYRPRPASPSASSCGAPDTPLLSFPHLPLLRTQPQNPATPAAAAFESSVGSSRAADSCGRTAAPSADWTGQAQALPDGWSSAPASPRGRRELSASSPTWSRGSGQGQGQGGEWAAYQRAAFTATHGAGGGSPGAMAAAAGGPGAHPPRSPGESPSRARRGSSPAPSPRRRHPNAGGGASAGPSSLALARRTASRARGGGGGSVGSYSGSCQSCPSSPRGRASCAGGRAAAGGTFRRAVPVGAASCGGAATAAPQRDGALAGAAAVKAAAPTALGGQGYLYADTPIGGARPDLSRSYVARGGGDGDGGSDSNPHAAAAAIPCGLSPGRIPEAADESVDASPGGAEAAAAAADGAGPSAAARDHKEATVTAALAAATAGLAEVPRPQGLVRCETAPSRQYYTRAAPAGPAEVVGPISGPPNGPAVRTLGPRSLTSPRAGPGRSRLGLIPGSRPDGTPTGPSPLCRSDPVPNLRPSSDGATLNVASEAATAATAAAKPAALTRASAVRQQSADSSSPSPSSAPASAPAAVNPTRKAGPALWAPPPPPLCPLSTAAAAAKAVAAVSAAAAAARGLNDCGPTAALLPKVTAAAGSEVSGTSYPGLTDRRLTPTRASARRQAALRVVTEGRTIEEEGPGSARGGGGESPDREPLRDSESEREWEWEQRWRRRAAAAAPPPPVPPPPRPPPPSPVGSSGRGSGRTEEGR</sequence>
<feature type="compositionally biased region" description="Low complexity" evidence="1">
    <location>
        <begin position="737"/>
        <end position="758"/>
    </location>
</feature>
<protein>
    <submittedName>
        <fullName evidence="2">Uncharacterized protein</fullName>
    </submittedName>
</protein>
<feature type="region of interest" description="Disordered" evidence="1">
    <location>
        <begin position="890"/>
        <end position="945"/>
    </location>
</feature>
<name>A0A835Y024_9CHLO</name>
<proteinExistence type="predicted"/>
<organism evidence="2 3">
    <name type="scientific">Edaphochlamys debaryana</name>
    <dbReference type="NCBI Taxonomy" id="47281"/>
    <lineage>
        <taxon>Eukaryota</taxon>
        <taxon>Viridiplantae</taxon>
        <taxon>Chlorophyta</taxon>
        <taxon>core chlorophytes</taxon>
        <taxon>Chlorophyceae</taxon>
        <taxon>CS clade</taxon>
        <taxon>Chlamydomonadales</taxon>
        <taxon>Chlamydomonadales incertae sedis</taxon>
        <taxon>Edaphochlamys</taxon>
    </lineage>
</organism>
<feature type="region of interest" description="Disordered" evidence="1">
    <location>
        <begin position="524"/>
        <end position="611"/>
    </location>
</feature>
<evidence type="ECO:0000313" key="2">
    <source>
        <dbReference type="EMBL" id="KAG2492158.1"/>
    </source>
</evidence>
<feature type="compositionally biased region" description="Low complexity" evidence="1">
    <location>
        <begin position="112"/>
        <end position="124"/>
    </location>
</feature>
<feature type="compositionally biased region" description="Low complexity" evidence="1">
    <location>
        <begin position="580"/>
        <end position="590"/>
    </location>
</feature>
<dbReference type="AlphaFoldDB" id="A0A835Y024"/>
<reference evidence="2" key="1">
    <citation type="journal article" date="2020" name="bioRxiv">
        <title>Comparative genomics of Chlamydomonas.</title>
        <authorList>
            <person name="Craig R.J."/>
            <person name="Hasan A.R."/>
            <person name="Ness R.W."/>
            <person name="Keightley P.D."/>
        </authorList>
    </citation>
    <scope>NUCLEOTIDE SEQUENCE</scope>
    <source>
        <strain evidence="2">CCAP 11/70</strain>
    </source>
</reference>
<feature type="region of interest" description="Disordered" evidence="1">
    <location>
        <begin position="987"/>
        <end position="1102"/>
    </location>
</feature>
<feature type="compositionally biased region" description="Basic and acidic residues" evidence="1">
    <location>
        <begin position="1042"/>
        <end position="1062"/>
    </location>
</feature>
<feature type="compositionally biased region" description="Basic and acidic residues" evidence="1">
    <location>
        <begin position="190"/>
        <end position="208"/>
    </location>
</feature>
<dbReference type="EMBL" id="JAEHOE010000047">
    <property type="protein sequence ID" value="KAG2492158.1"/>
    <property type="molecule type" value="Genomic_DNA"/>
</dbReference>
<gene>
    <name evidence="2" type="ORF">HYH03_009649</name>
</gene>
<feature type="compositionally biased region" description="Pro residues" evidence="1">
    <location>
        <begin position="1071"/>
        <end position="1087"/>
    </location>
</feature>
<evidence type="ECO:0000256" key="1">
    <source>
        <dbReference type="SAM" id="MobiDB-lite"/>
    </source>
</evidence>